<proteinExistence type="predicted"/>
<evidence type="ECO:0000313" key="3">
    <source>
        <dbReference type="Proteomes" id="UP000186890"/>
    </source>
</evidence>
<gene>
    <name evidence="2" type="ORF">BU202_08255</name>
</gene>
<dbReference type="RefSeq" id="WP_075105310.1">
    <property type="nucleotide sequence ID" value="NZ_MSJM01000007.1"/>
</dbReference>
<evidence type="ECO:0000313" key="2">
    <source>
        <dbReference type="EMBL" id="OLF47309.1"/>
    </source>
</evidence>
<evidence type="ECO:0000259" key="1">
    <source>
        <dbReference type="Pfam" id="PF16774"/>
    </source>
</evidence>
<accession>A0A1Q8E695</accession>
<dbReference type="AlphaFoldDB" id="A0A1Q8E695"/>
<dbReference type="InterPro" id="IPR031899">
    <property type="entry name" value="Dit_N"/>
</dbReference>
<dbReference type="Pfam" id="PF16774">
    <property type="entry name" value="Dit_N"/>
    <property type="match status" value="1"/>
</dbReference>
<reference evidence="3" key="1">
    <citation type="submission" date="2016-12" db="EMBL/GenBank/DDBJ databases">
        <authorList>
            <person name="Gulvik C.A."/>
        </authorList>
    </citation>
    <scope>NUCLEOTIDE SEQUENCE [LARGE SCALE GENOMIC DNA]</scope>
    <source>
        <strain evidence="3">NED12-00049-6B</strain>
    </source>
</reference>
<dbReference type="OrthoDB" id="2187768at2"/>
<sequence length="302" mass="34612">MIRLLKLINSKGQVMDLMDKAHFGYRPEGLGIAFSNTYEENQSNYIPIERKLNQGKLKLQMLFGLQTSDSYEQFFEFARFLNDQPLTLSYTAKGLDTYYRDCQVAELTKSEIGSFNALTEGFTLDFLTPWYRWEEGRKVPNQLISGTGKIYQNTNLANNEGHHSYDFIYQDDVDKESQFFVIENDSLYMSQGEYSPLEITIEATLGAIENPSWQIQRENKILQNDRYLITIPQGGKLVVSSDPHKPKTVLYAPDGTQINVYQSQDVTTSNFVKAPIGKSILLFNNVMGADVSCRIRKEWVLI</sequence>
<feature type="domain" description="Distal tail protein N-terminal" evidence="1">
    <location>
        <begin position="2"/>
        <end position="126"/>
    </location>
</feature>
<dbReference type="EMBL" id="MSJM01000007">
    <property type="protein sequence ID" value="OLF47309.1"/>
    <property type="molecule type" value="Genomic_DNA"/>
</dbReference>
<dbReference type="Proteomes" id="UP000186890">
    <property type="component" value="Unassembled WGS sequence"/>
</dbReference>
<keyword evidence="3" id="KW-1185">Reference proteome</keyword>
<comment type="caution">
    <text evidence="2">The sequence shown here is derived from an EMBL/GenBank/DDBJ whole genome shotgun (WGS) entry which is preliminary data.</text>
</comment>
<organism evidence="2 3">
    <name type="scientific">Streptococcus cuniculi</name>
    <dbReference type="NCBI Taxonomy" id="1432788"/>
    <lineage>
        <taxon>Bacteria</taxon>
        <taxon>Bacillati</taxon>
        <taxon>Bacillota</taxon>
        <taxon>Bacilli</taxon>
        <taxon>Lactobacillales</taxon>
        <taxon>Streptococcaceae</taxon>
        <taxon>Streptococcus</taxon>
    </lineage>
</organism>
<protein>
    <recommendedName>
        <fullName evidence="1">Distal tail protein N-terminal domain-containing protein</fullName>
    </recommendedName>
</protein>
<name>A0A1Q8E695_9STRE</name>